<evidence type="ECO:0000313" key="1">
    <source>
        <dbReference type="EMBL" id="MDQ0290071.1"/>
    </source>
</evidence>
<organism evidence="1 2">
    <name type="scientific">Oligosphaera ethanolica</name>
    <dbReference type="NCBI Taxonomy" id="760260"/>
    <lineage>
        <taxon>Bacteria</taxon>
        <taxon>Pseudomonadati</taxon>
        <taxon>Lentisphaerota</taxon>
        <taxon>Oligosphaeria</taxon>
        <taxon>Oligosphaerales</taxon>
        <taxon>Oligosphaeraceae</taxon>
        <taxon>Oligosphaera</taxon>
    </lineage>
</organism>
<proteinExistence type="predicted"/>
<gene>
    <name evidence="1" type="ORF">J3R75_002178</name>
</gene>
<keyword evidence="2" id="KW-1185">Reference proteome</keyword>
<accession>A0AAE3VGN7</accession>
<protein>
    <submittedName>
        <fullName evidence="1">Uncharacterized protein</fullName>
    </submittedName>
</protein>
<dbReference type="AlphaFoldDB" id="A0AAE3VGN7"/>
<dbReference type="Proteomes" id="UP001238163">
    <property type="component" value="Unassembled WGS sequence"/>
</dbReference>
<reference evidence="1" key="1">
    <citation type="submission" date="2023-07" db="EMBL/GenBank/DDBJ databases">
        <title>Genomic Encyclopedia of Type Strains, Phase IV (KMG-IV): sequencing the most valuable type-strain genomes for metagenomic binning, comparative biology and taxonomic classification.</title>
        <authorList>
            <person name="Goeker M."/>
        </authorList>
    </citation>
    <scope>NUCLEOTIDE SEQUENCE</scope>
    <source>
        <strain evidence="1">DSM 24202</strain>
    </source>
</reference>
<comment type="caution">
    <text evidence="1">The sequence shown here is derived from an EMBL/GenBank/DDBJ whole genome shotgun (WGS) entry which is preliminary data.</text>
</comment>
<name>A0AAE3VGN7_9BACT</name>
<dbReference type="EMBL" id="JAUSVL010000001">
    <property type="protein sequence ID" value="MDQ0290071.1"/>
    <property type="molecule type" value="Genomic_DNA"/>
</dbReference>
<evidence type="ECO:0000313" key="2">
    <source>
        <dbReference type="Proteomes" id="UP001238163"/>
    </source>
</evidence>
<sequence length="77" mass="8581">MRSIGFIGVIENSRLPVLPLDWRDTGRFLGHHGRYGHRRSVHGVQAVHNRSPVSKASFSMVQKVLTVQSMGPCLMSP</sequence>